<dbReference type="EMBL" id="JACIEU010000018">
    <property type="protein sequence ID" value="MBB4150186.1"/>
    <property type="molecule type" value="Genomic_DNA"/>
</dbReference>
<feature type="non-terminal residue" evidence="1">
    <location>
        <position position="49"/>
    </location>
</feature>
<gene>
    <name evidence="1" type="ORF">GGQ90_003988</name>
</gene>
<evidence type="ECO:0000313" key="1">
    <source>
        <dbReference type="EMBL" id="MBB4150186.1"/>
    </source>
</evidence>
<keyword evidence="2" id="KW-1185">Reference proteome</keyword>
<evidence type="ECO:0000313" key="2">
    <source>
        <dbReference type="Proteomes" id="UP000590524"/>
    </source>
</evidence>
<proteinExistence type="predicted"/>
<protein>
    <submittedName>
        <fullName evidence="1">Uncharacterized protein</fullName>
    </submittedName>
</protein>
<accession>A0A7W6LTQ5</accession>
<name>A0A7W6LTQ5_9SPHN</name>
<reference evidence="1 2" key="1">
    <citation type="submission" date="2020-08" db="EMBL/GenBank/DDBJ databases">
        <title>Genomic Encyclopedia of Type Strains, Phase IV (KMG-IV): sequencing the most valuable type-strain genomes for metagenomic binning, comparative biology and taxonomic classification.</title>
        <authorList>
            <person name="Goeker M."/>
        </authorList>
    </citation>
    <scope>NUCLEOTIDE SEQUENCE [LARGE SCALE GENOMIC DNA]</scope>
    <source>
        <strain evidence="1 2">DSM 19371</strain>
    </source>
</reference>
<organism evidence="1 2">
    <name type="scientific">Sphingobium scionense</name>
    <dbReference type="NCBI Taxonomy" id="1404341"/>
    <lineage>
        <taxon>Bacteria</taxon>
        <taxon>Pseudomonadati</taxon>
        <taxon>Pseudomonadota</taxon>
        <taxon>Alphaproteobacteria</taxon>
        <taxon>Sphingomonadales</taxon>
        <taxon>Sphingomonadaceae</taxon>
        <taxon>Sphingobium</taxon>
    </lineage>
</organism>
<dbReference type="AlphaFoldDB" id="A0A7W6LTQ5"/>
<dbReference type="Proteomes" id="UP000590524">
    <property type="component" value="Unassembled WGS sequence"/>
</dbReference>
<comment type="caution">
    <text evidence="1">The sequence shown here is derived from an EMBL/GenBank/DDBJ whole genome shotgun (WGS) entry which is preliminary data.</text>
</comment>
<sequence length="49" mass="5518">MGWPVVEASLDNSLPAHDGRVRKWRGVVRRACGACQTVRFHSLLIEPDM</sequence>